<feature type="transmembrane region" description="Helical" evidence="10">
    <location>
        <begin position="39"/>
        <end position="63"/>
    </location>
</feature>
<evidence type="ECO:0000256" key="6">
    <source>
        <dbReference type="ARBA" id="ARBA00022989"/>
    </source>
</evidence>
<keyword evidence="2" id="KW-0813">Transport</keyword>
<proteinExistence type="inferred from homology"/>
<evidence type="ECO:0000256" key="1">
    <source>
        <dbReference type="ARBA" id="ARBA00004429"/>
    </source>
</evidence>
<feature type="transmembrane region" description="Helical" evidence="10">
    <location>
        <begin position="104"/>
        <end position="128"/>
    </location>
</feature>
<sequence>MLITGLMLGTVLGYVMQRGRFCVTGMLRDIFTLKTWRGFVALLVVIAVHAVGLAALTSLGVITPEVDDFAPVAVIIGGFLFGVGIVLAGGCASGTWYRSGEGLVGSWIALLTYGLSAAAMKAGALKGINSGLREYTVPLTTIQQSLGVSAWGLALPLAVLTAFLVAKFARAEAAQPKIAQLAPKKTGLAHLLAEKPWHVYTTGAIVGVLGVIAWPLSAATGRNDGLGITTPSSDLVRFVTTGDATRINWGALLVLGILIGSYLAAKASGEFRVRVPSGTQAVRSVAGGVLMGVGAAWAGGCTVGNGMVQTSLFSCQGWVALLFIALGVGFAAKLWLKPAEPINSQDPDGYTLSPSTADATRAASAGDLAAASAGVDDLEPEPNGVDDLTPESGAVERTGVLAESDDRKSPEREPVLVGASAGGGSAPDSDLNVGGFATAVGLPAVSVLERPTDGGPNDVNPKLRGGLRRVGERRFALDTLGAVCPFPLIEAKAAMQQLSSGDELVIDFDCTQATDAIPRWAATDGHEVTNFEATDDAGWTISVRKG</sequence>
<evidence type="ECO:0000256" key="10">
    <source>
        <dbReference type="SAM" id="Phobius"/>
    </source>
</evidence>
<feature type="transmembrane region" description="Helical" evidence="10">
    <location>
        <begin position="197"/>
        <end position="216"/>
    </location>
</feature>
<dbReference type="InterPro" id="IPR036868">
    <property type="entry name" value="TusA-like_sf"/>
</dbReference>
<dbReference type="PROSITE" id="PS01148">
    <property type="entry name" value="UPF0033"/>
    <property type="match status" value="1"/>
</dbReference>
<dbReference type="Pfam" id="PF04143">
    <property type="entry name" value="Sulf_transp"/>
    <property type="match status" value="1"/>
</dbReference>
<evidence type="ECO:0000259" key="11">
    <source>
        <dbReference type="PROSITE" id="PS01148"/>
    </source>
</evidence>
<feature type="transmembrane region" description="Helical" evidence="10">
    <location>
        <begin position="285"/>
        <end position="305"/>
    </location>
</feature>
<evidence type="ECO:0000313" key="13">
    <source>
        <dbReference type="Proteomes" id="UP001200604"/>
    </source>
</evidence>
<comment type="caution">
    <text evidence="12">The sequence shown here is derived from an EMBL/GenBank/DDBJ whole genome shotgun (WGS) entry which is preliminary data.</text>
</comment>
<keyword evidence="4" id="KW-0997">Cell inner membrane</keyword>
<evidence type="ECO:0000256" key="2">
    <source>
        <dbReference type="ARBA" id="ARBA00022448"/>
    </source>
</evidence>
<accession>A0ABS9HKW8</accession>
<evidence type="ECO:0000256" key="7">
    <source>
        <dbReference type="ARBA" id="ARBA00023136"/>
    </source>
</evidence>
<evidence type="ECO:0000256" key="8">
    <source>
        <dbReference type="ARBA" id="ARBA00035655"/>
    </source>
</evidence>
<evidence type="ECO:0000256" key="9">
    <source>
        <dbReference type="SAM" id="MobiDB-lite"/>
    </source>
</evidence>
<keyword evidence="3" id="KW-1003">Cell membrane</keyword>
<comment type="subcellular location">
    <subcellularLocation>
        <location evidence="1">Cell inner membrane</location>
        <topology evidence="1">Multi-pass membrane protein</topology>
    </subcellularLocation>
</comment>
<name>A0ABS9HKW8_9CORY</name>
<keyword evidence="6 10" id="KW-1133">Transmembrane helix</keyword>
<evidence type="ECO:0000256" key="3">
    <source>
        <dbReference type="ARBA" id="ARBA00022475"/>
    </source>
</evidence>
<feature type="transmembrane region" description="Helical" evidence="10">
    <location>
        <begin position="247"/>
        <end position="265"/>
    </location>
</feature>
<evidence type="ECO:0000313" key="12">
    <source>
        <dbReference type="EMBL" id="MCF6774459.1"/>
    </source>
</evidence>
<comment type="similarity">
    <text evidence="8">Belongs to the TsuA/YedE (TC 9.B.102) family.</text>
</comment>
<feature type="compositionally biased region" description="Basic and acidic residues" evidence="9">
    <location>
        <begin position="404"/>
        <end position="414"/>
    </location>
</feature>
<evidence type="ECO:0000256" key="4">
    <source>
        <dbReference type="ARBA" id="ARBA00022519"/>
    </source>
</evidence>
<gene>
    <name evidence="12" type="ORF">L3H44_08585</name>
</gene>
<dbReference type="Gene3D" id="3.30.110.40">
    <property type="entry name" value="TusA-like domain"/>
    <property type="match status" value="1"/>
</dbReference>
<feature type="transmembrane region" description="Helical" evidence="10">
    <location>
        <begin position="148"/>
        <end position="169"/>
    </location>
</feature>
<feature type="compositionally biased region" description="Low complexity" evidence="9">
    <location>
        <begin position="356"/>
        <end position="375"/>
    </location>
</feature>
<feature type="transmembrane region" description="Helical" evidence="10">
    <location>
        <begin position="69"/>
        <end position="92"/>
    </location>
</feature>
<dbReference type="SUPFAM" id="SSF64307">
    <property type="entry name" value="SirA-like"/>
    <property type="match status" value="1"/>
</dbReference>
<dbReference type="Pfam" id="PF01206">
    <property type="entry name" value="TusA"/>
    <property type="match status" value="1"/>
</dbReference>
<dbReference type="Proteomes" id="UP001200604">
    <property type="component" value="Unassembled WGS sequence"/>
</dbReference>
<dbReference type="CDD" id="cd00291">
    <property type="entry name" value="SirA_YedF_YeeD"/>
    <property type="match status" value="1"/>
</dbReference>
<reference evidence="12 13" key="1">
    <citation type="submission" date="2022-01" db="EMBL/GenBank/DDBJ databases">
        <title>Identification and Characterization of Corynebacterium sp.</title>
        <authorList>
            <person name="Luo Q."/>
            <person name="Qu P."/>
            <person name="Chen Q."/>
        </authorList>
    </citation>
    <scope>NUCLEOTIDE SEQUENCE [LARGE SCALE GENOMIC DNA]</scope>
    <source>
        <strain evidence="12 13">MC-12</strain>
    </source>
</reference>
<feature type="region of interest" description="Disordered" evidence="9">
    <location>
        <begin position="345"/>
        <end position="429"/>
    </location>
</feature>
<protein>
    <submittedName>
        <fullName evidence="12">YeeE/YedE family protein</fullName>
    </submittedName>
</protein>
<dbReference type="EMBL" id="JAKJKU010000004">
    <property type="protein sequence ID" value="MCF6774459.1"/>
    <property type="molecule type" value="Genomic_DNA"/>
</dbReference>
<keyword evidence="13" id="KW-1185">Reference proteome</keyword>
<dbReference type="InterPro" id="IPR007272">
    <property type="entry name" value="Sulf_transp_TsuA/YedE"/>
</dbReference>
<feature type="domain" description="UPF0033" evidence="11">
    <location>
        <begin position="477"/>
        <end position="501"/>
    </location>
</feature>
<dbReference type="InterPro" id="IPR001455">
    <property type="entry name" value="TusA-like"/>
</dbReference>
<evidence type="ECO:0000256" key="5">
    <source>
        <dbReference type="ARBA" id="ARBA00022692"/>
    </source>
</evidence>
<dbReference type="RefSeq" id="WP_046205317.1">
    <property type="nucleotide sequence ID" value="NZ_JAFFSY010000003.1"/>
</dbReference>
<organism evidence="12 13">
    <name type="scientific">Corynebacterium parakroppenstedtii</name>
    <dbReference type="NCBI Taxonomy" id="2828363"/>
    <lineage>
        <taxon>Bacteria</taxon>
        <taxon>Bacillati</taxon>
        <taxon>Actinomycetota</taxon>
        <taxon>Actinomycetes</taxon>
        <taxon>Mycobacteriales</taxon>
        <taxon>Corynebacteriaceae</taxon>
        <taxon>Corynebacterium</taxon>
    </lineage>
</organism>
<dbReference type="PANTHER" id="PTHR30574:SF1">
    <property type="entry name" value="SULPHUR TRANSPORT DOMAIN-CONTAINING PROTEIN"/>
    <property type="match status" value="1"/>
</dbReference>
<dbReference type="GeneID" id="92727760"/>
<dbReference type="PANTHER" id="PTHR30574">
    <property type="entry name" value="INNER MEMBRANE PROTEIN YEDE"/>
    <property type="match status" value="1"/>
</dbReference>
<keyword evidence="5 10" id="KW-0812">Transmembrane</keyword>
<feature type="transmembrane region" description="Helical" evidence="10">
    <location>
        <begin position="317"/>
        <end position="336"/>
    </location>
</feature>
<keyword evidence="7 10" id="KW-0472">Membrane</keyword>